<keyword evidence="2 6" id="KW-0690">Ribosome biogenesis</keyword>
<dbReference type="HOGENOM" id="CLU_071894_0_0_1"/>
<comment type="similarity">
    <text evidence="6">Belongs to the eIF-6 family.</text>
</comment>
<gene>
    <name evidence="6" type="primary">TIF6</name>
    <name evidence="7" type="ORF">BBAD15_g10182</name>
</gene>
<comment type="function">
    <text evidence="6">Binds to the 60S ribosomal subunit and prevents its association with the 40S ribosomal subunit to form the 80S initiation complex in the cytoplasm. Is also involved in ribosome biogenesis. Associates with pre-60S subunits in the nucleus and is involved in its nuclear export.</text>
</comment>
<keyword evidence="6" id="KW-0597">Phosphoprotein</keyword>
<evidence type="ECO:0000256" key="6">
    <source>
        <dbReference type="HAMAP-Rule" id="MF_03132"/>
    </source>
</evidence>
<dbReference type="GO" id="GO:0000054">
    <property type="term" value="P:ribosomal subunit export from nucleus"/>
    <property type="evidence" value="ECO:0007669"/>
    <property type="project" value="UniProtKB-UniRule"/>
</dbReference>
<dbReference type="GO" id="GO:0005737">
    <property type="term" value="C:cytoplasm"/>
    <property type="evidence" value="ECO:0007669"/>
    <property type="project" value="UniProtKB-SubCell"/>
</dbReference>
<feature type="modified residue" description="Phosphoserine; by CK1" evidence="6">
    <location>
        <position position="228"/>
    </location>
</feature>
<dbReference type="GO" id="GO:1902626">
    <property type="term" value="P:assembly of large subunit precursor of preribosome"/>
    <property type="evidence" value="ECO:0007669"/>
    <property type="project" value="EnsemblFungi"/>
</dbReference>
<dbReference type="GO" id="GO:0030687">
    <property type="term" value="C:preribosome, large subunit precursor"/>
    <property type="evidence" value="ECO:0007669"/>
    <property type="project" value="EnsemblFungi"/>
</dbReference>
<dbReference type="CDD" id="cd00527">
    <property type="entry name" value="IF6"/>
    <property type="match status" value="1"/>
</dbReference>
<dbReference type="Pfam" id="PF01912">
    <property type="entry name" value="eIF-6"/>
    <property type="match status" value="1"/>
</dbReference>
<keyword evidence="4 6" id="KW-0648">Protein biosynthesis</keyword>
<dbReference type="SUPFAM" id="SSF55909">
    <property type="entry name" value="Pentein"/>
    <property type="match status" value="1"/>
</dbReference>
<proteinExistence type="inferred from homology"/>
<evidence type="ECO:0000256" key="4">
    <source>
        <dbReference type="ARBA" id="ARBA00022917"/>
    </source>
</evidence>
<evidence type="ECO:0000313" key="8">
    <source>
        <dbReference type="Proteomes" id="UP000030106"/>
    </source>
</evidence>
<dbReference type="EMBL" id="ANFO01001048">
    <property type="protein sequence ID" value="KGQ04572.1"/>
    <property type="molecule type" value="Genomic_DNA"/>
</dbReference>
<dbReference type="STRING" id="1245745.A0A0A2VE23"/>
<dbReference type="Gene3D" id="3.75.10.10">
    <property type="entry name" value="L-arginine/glycine Amidinotransferase, Chain A"/>
    <property type="match status" value="1"/>
</dbReference>
<dbReference type="SMART" id="SM00654">
    <property type="entry name" value="eIF6"/>
    <property type="match status" value="1"/>
</dbReference>
<keyword evidence="3 6" id="KW-0396">Initiation factor</keyword>
<accession>A0A0A2VE23</accession>
<dbReference type="GO" id="GO:0005730">
    <property type="term" value="C:nucleolus"/>
    <property type="evidence" value="ECO:0007669"/>
    <property type="project" value="UniProtKB-SubCell"/>
</dbReference>
<organism evidence="7 8">
    <name type="scientific">Beauveria bassiana D1-5</name>
    <dbReference type="NCBI Taxonomy" id="1245745"/>
    <lineage>
        <taxon>Eukaryota</taxon>
        <taxon>Fungi</taxon>
        <taxon>Dikarya</taxon>
        <taxon>Ascomycota</taxon>
        <taxon>Pezizomycotina</taxon>
        <taxon>Sordariomycetes</taxon>
        <taxon>Hypocreomycetidae</taxon>
        <taxon>Hypocreales</taxon>
        <taxon>Cordycipitaceae</taxon>
        <taxon>Beauveria</taxon>
    </lineage>
</organism>
<feature type="modified residue" description="Phosphoserine; by CK1" evidence="6">
    <location>
        <position position="229"/>
    </location>
</feature>
<dbReference type="GO" id="GO:0000463">
    <property type="term" value="P:maturation of LSU-rRNA from tricistronic rRNA transcript (SSU-rRNA, 5.8S rRNA, LSU-rRNA)"/>
    <property type="evidence" value="ECO:0007669"/>
    <property type="project" value="EnsemblFungi"/>
</dbReference>
<dbReference type="AlphaFoldDB" id="A0A0A2VE23"/>
<dbReference type="NCBIfam" id="TIGR00323">
    <property type="entry name" value="eIF-6"/>
    <property type="match status" value="1"/>
</dbReference>
<comment type="subunit">
    <text evidence="6">Monomer. Associates with the 60S ribosomal subunit.</text>
</comment>
<comment type="PTM">
    <text evidence="6">Phosphorylation at Ser-228 and Ser-229 promotes nuclear export.</text>
</comment>
<dbReference type="Proteomes" id="UP000030106">
    <property type="component" value="Unassembled WGS sequence"/>
</dbReference>
<evidence type="ECO:0000256" key="2">
    <source>
        <dbReference type="ARBA" id="ARBA00022517"/>
    </source>
</evidence>
<comment type="caution">
    <text evidence="7">The sequence shown here is derived from an EMBL/GenBank/DDBJ whole genome shotgun (WGS) entry which is preliminary data.</text>
</comment>
<keyword evidence="1 6" id="KW-0963">Cytoplasm</keyword>
<name>A0A0A2VE23_BEABA</name>
<evidence type="ECO:0000256" key="5">
    <source>
        <dbReference type="ARBA" id="ARBA00023242"/>
    </source>
</evidence>
<evidence type="ECO:0000256" key="1">
    <source>
        <dbReference type="ARBA" id="ARBA00022490"/>
    </source>
</evidence>
<dbReference type="HAMAP" id="MF_00032">
    <property type="entry name" value="eIF_6"/>
    <property type="match status" value="1"/>
</dbReference>
<dbReference type="PANTHER" id="PTHR10784">
    <property type="entry name" value="TRANSLATION INITIATION FACTOR 6"/>
    <property type="match status" value="1"/>
</dbReference>
<evidence type="ECO:0000313" key="7">
    <source>
        <dbReference type="EMBL" id="KGQ04572.1"/>
    </source>
</evidence>
<dbReference type="GO" id="GO:0043023">
    <property type="term" value="F:ribosomal large subunit binding"/>
    <property type="evidence" value="ECO:0007669"/>
    <property type="project" value="UniProtKB-UniRule"/>
</dbReference>
<dbReference type="OrthoDB" id="4155914at2759"/>
<sequence>MAVRAQFENSNEYVSAMPWSQLDQAAFLLLSAASPPSPNPASRRAAARKSLCTRRQDATNGLSYTRVGVFSTLTNSYALVSQGASENFYSVFEAELQDVIPIVRTTIAGTRIIGRLTAGNRKGLLVPTTTSDQELQHLRNSLPDAVRIQRIEERLSALGNVIAANDHIALIHPDLERETEEIIADVLGVEVFRQTVADHVLVGSYMSLSNQGGLVHPKTSIQDQDELSSLLQVPLVAGSVNRGSNVVGAGMVVNDWLAVTGLDTTATELSVIESVFRLGDGNGPSNINTNMKDTMVESFY</sequence>
<reference evidence="7 8" key="1">
    <citation type="submission" date="2012-10" db="EMBL/GenBank/DDBJ databases">
        <title>Genome sequencing and analysis of entomopathogenic fungi Beauveria bassiana D1-5.</title>
        <authorList>
            <person name="Li Q."/>
            <person name="Wang L."/>
            <person name="Zhang Z."/>
            <person name="Wang Q."/>
            <person name="Ren J."/>
            <person name="Wang M."/>
            <person name="Xu W."/>
            <person name="Wang J."/>
            <person name="Lu Y."/>
            <person name="Du Q."/>
            <person name="Sun Z."/>
        </authorList>
    </citation>
    <scope>NUCLEOTIDE SEQUENCE [LARGE SCALE GENOMIC DNA]</scope>
    <source>
        <strain evidence="7 8">D1-5</strain>
    </source>
</reference>
<comment type="subcellular location">
    <subcellularLocation>
        <location evidence="6">Cytoplasm</location>
    </subcellularLocation>
    <subcellularLocation>
        <location evidence="6">Nucleus</location>
        <location evidence="6">Nucleolus</location>
    </subcellularLocation>
    <text evidence="6">Shuttles between cytoplasm and nucleus/nucleolus.</text>
</comment>
<dbReference type="GO" id="GO:0003743">
    <property type="term" value="F:translation initiation factor activity"/>
    <property type="evidence" value="ECO:0007669"/>
    <property type="project" value="UniProtKB-UniRule"/>
</dbReference>
<dbReference type="InterPro" id="IPR002769">
    <property type="entry name" value="eIF6"/>
</dbReference>
<dbReference type="GO" id="GO:0000466">
    <property type="term" value="P:maturation of 5.8S rRNA from tricistronic rRNA transcript (SSU-rRNA, 5.8S rRNA, LSU-rRNA)"/>
    <property type="evidence" value="ECO:0007669"/>
    <property type="project" value="EnsemblFungi"/>
</dbReference>
<keyword evidence="5 6" id="KW-0539">Nucleus</keyword>
<protein>
    <recommendedName>
        <fullName evidence="6">Eukaryotic translation initiation factor 6</fullName>
        <shortName evidence="6">eIF-6</shortName>
    </recommendedName>
</protein>
<dbReference type="GO" id="GO:0042256">
    <property type="term" value="P:cytosolic ribosome assembly"/>
    <property type="evidence" value="ECO:0007669"/>
    <property type="project" value="UniProtKB-UniRule"/>
</dbReference>
<dbReference type="eggNOG" id="KOG3185">
    <property type="taxonomic scope" value="Eukaryota"/>
</dbReference>
<evidence type="ECO:0000256" key="3">
    <source>
        <dbReference type="ARBA" id="ARBA00022540"/>
    </source>
</evidence>
<dbReference type="FunFam" id="3.75.10.10:FF:000001">
    <property type="entry name" value="Eukaryotic translation initiation factor 6"/>
    <property type="match status" value="1"/>
</dbReference>